<dbReference type="RefSeq" id="WP_244752931.1">
    <property type="nucleotide sequence ID" value="NZ_CP095074.1"/>
</dbReference>
<dbReference type="SUPFAM" id="SSF52540">
    <property type="entry name" value="P-loop containing nucleoside triphosphate hydrolases"/>
    <property type="match status" value="1"/>
</dbReference>
<protein>
    <submittedName>
        <fullName evidence="2">DEAD/DEAH box helicase</fullName>
    </submittedName>
</protein>
<dbReference type="InterPro" id="IPR014001">
    <property type="entry name" value="Helicase_ATP-bd"/>
</dbReference>
<keyword evidence="2" id="KW-0547">Nucleotide-binding</keyword>
<gene>
    <name evidence="2" type="ORF">MUO14_23635</name>
</gene>
<organism evidence="2 3">
    <name type="scientific">Halobacillus shinanisalinarum</name>
    <dbReference type="NCBI Taxonomy" id="2932258"/>
    <lineage>
        <taxon>Bacteria</taxon>
        <taxon>Bacillati</taxon>
        <taxon>Bacillota</taxon>
        <taxon>Bacilli</taxon>
        <taxon>Bacillales</taxon>
        <taxon>Bacillaceae</taxon>
        <taxon>Halobacillus</taxon>
    </lineage>
</organism>
<dbReference type="PROSITE" id="PS51192">
    <property type="entry name" value="HELICASE_ATP_BIND_1"/>
    <property type="match status" value="1"/>
</dbReference>
<keyword evidence="2" id="KW-0067">ATP-binding</keyword>
<dbReference type="InterPro" id="IPR050742">
    <property type="entry name" value="Helicase_Restrict-Modif_Enz"/>
</dbReference>
<dbReference type="Proteomes" id="UP000831880">
    <property type="component" value="Chromosome"/>
</dbReference>
<dbReference type="CDD" id="cd17926">
    <property type="entry name" value="DEXHc_RE"/>
    <property type="match status" value="1"/>
</dbReference>
<dbReference type="PANTHER" id="PTHR47396">
    <property type="entry name" value="TYPE I RESTRICTION ENZYME ECOKI R PROTEIN"/>
    <property type="match status" value="1"/>
</dbReference>
<keyword evidence="2" id="KW-0347">Helicase</keyword>
<dbReference type="EMBL" id="CP095074">
    <property type="protein sequence ID" value="UOQ93329.1"/>
    <property type="molecule type" value="Genomic_DNA"/>
</dbReference>
<accession>A0ABY4GZK8</accession>
<keyword evidence="3" id="KW-1185">Reference proteome</keyword>
<keyword evidence="2" id="KW-0378">Hydrolase</keyword>
<evidence type="ECO:0000259" key="1">
    <source>
        <dbReference type="PROSITE" id="PS51192"/>
    </source>
</evidence>
<evidence type="ECO:0000313" key="2">
    <source>
        <dbReference type="EMBL" id="UOQ93329.1"/>
    </source>
</evidence>
<proteinExistence type="predicted"/>
<evidence type="ECO:0000313" key="3">
    <source>
        <dbReference type="Proteomes" id="UP000831880"/>
    </source>
</evidence>
<dbReference type="InterPro" id="IPR027417">
    <property type="entry name" value="P-loop_NTPase"/>
</dbReference>
<dbReference type="CDD" id="cd18785">
    <property type="entry name" value="SF2_C"/>
    <property type="match status" value="1"/>
</dbReference>
<dbReference type="Gene3D" id="3.40.50.300">
    <property type="entry name" value="P-loop containing nucleotide triphosphate hydrolases"/>
    <property type="match status" value="2"/>
</dbReference>
<sequence>MWCPISGNWFFGKTVVAAALIAERNINTLIIVHTKQLLTQWKDSLQTFINFDGSKVGQIGGGKKKPTGKVDIAMIQTLSRSEDAREKVKGYGQVIVDECHHISAVSFEKVLRGIEATYVHGLTATPTRKEGLHEIVAMQCGEICYKITAKSQSKLHPFDHVLIPRFTNFKNNDGNIQKVYANLAINEQRNKMIFSDVLKELENNANLTERIEHVNELEKLFEGFAKNIIVLTGKLSNQEEKDRLKLIENLSDNEERLIIATGKYIGEGFDNARLDTLFLAMPIAWKGTLQQYVGRLHRVHTDKNVVKVYDYVDYQVPELKTMYEKRMQGYKSMDYKIQGNDEENSRGQQMKLF</sequence>
<dbReference type="GO" id="GO:0004386">
    <property type="term" value="F:helicase activity"/>
    <property type="evidence" value="ECO:0007669"/>
    <property type="project" value="UniProtKB-KW"/>
</dbReference>
<reference evidence="2 3" key="1">
    <citation type="submission" date="2022-04" db="EMBL/GenBank/DDBJ databases">
        <title>Halobacillus sp. isolated from saltern.</title>
        <authorList>
            <person name="Won M."/>
            <person name="Lee C.-M."/>
            <person name="Woen H.-Y."/>
            <person name="Kwon S.-W."/>
        </authorList>
    </citation>
    <scope>NUCLEOTIDE SEQUENCE [LARGE SCALE GENOMIC DNA]</scope>
    <source>
        <strain evidence="2 3">SSTM10-2</strain>
    </source>
</reference>
<dbReference type="PANTHER" id="PTHR47396:SF1">
    <property type="entry name" value="ATP-DEPENDENT HELICASE IRC3-RELATED"/>
    <property type="match status" value="1"/>
</dbReference>
<feature type="domain" description="Helicase ATP-binding" evidence="1">
    <location>
        <begin position="12"/>
        <end position="130"/>
    </location>
</feature>
<name>A0ABY4GZK8_9BACI</name>
<dbReference type="Pfam" id="PF04851">
    <property type="entry name" value="ResIII"/>
    <property type="match status" value="1"/>
</dbReference>
<dbReference type="InterPro" id="IPR006935">
    <property type="entry name" value="Helicase/UvrB_N"/>
</dbReference>